<sequence length="324" mass="37100">MKLGFIDTIFANKSFEEVMDFAADQGFDNVEVACWPKKSQTEVDAFLASNGDIQESLLNYFIGITHIDVHTLTDEKVACLKEYQRKTGVAISALAYYANPIEPSEDLRRKHRDHYMVLIEAAARLDINMVTTFIGRDQTKTVRENIETAVTFWTPIIRQAEAHGVRIAIENCPMYFNEDQWPGGQNLMTSPAIWRQMFAAIPSDNFGLCYDPSHMIFQHMDYINPIYDFADKIFYIHFKDAKVLKHKLDEHGIMAYPLQYTAQKLPGLGDIDWGKFVSALNDIGYEGYTSIEIEDTAFDGSDEAIRKSLILSKRYLSQFVIRID</sequence>
<dbReference type="Pfam" id="PF01261">
    <property type="entry name" value="AP_endonuc_2"/>
    <property type="match status" value="1"/>
</dbReference>
<dbReference type="EMBL" id="CP049208">
    <property type="protein sequence ID" value="QTG03371.1"/>
    <property type="molecule type" value="Genomic_DNA"/>
</dbReference>
<keyword evidence="3" id="KW-0413">Isomerase</keyword>
<evidence type="ECO:0000259" key="1">
    <source>
        <dbReference type="Pfam" id="PF01261"/>
    </source>
</evidence>
<dbReference type="EMBL" id="JAAMCP010000017">
    <property type="protein sequence ID" value="NTF39789.1"/>
    <property type="molecule type" value="Genomic_DNA"/>
</dbReference>
<evidence type="ECO:0000313" key="5">
    <source>
        <dbReference type="Proteomes" id="UP000822331"/>
    </source>
</evidence>
<keyword evidence="5" id="KW-1185">Reference proteome</keyword>
<dbReference type="InterPro" id="IPR050312">
    <property type="entry name" value="IolE/XylAMocC-like"/>
</dbReference>
<organism evidence="3 4">
    <name type="scientific">Agrobacterium rubi</name>
    <dbReference type="NCBI Taxonomy" id="28099"/>
    <lineage>
        <taxon>Bacteria</taxon>
        <taxon>Pseudomonadati</taxon>
        <taxon>Pseudomonadota</taxon>
        <taxon>Alphaproteobacteria</taxon>
        <taxon>Hyphomicrobiales</taxon>
        <taxon>Rhizobiaceae</taxon>
        <taxon>Rhizobium/Agrobacterium group</taxon>
        <taxon>Agrobacterium</taxon>
    </lineage>
</organism>
<protein>
    <submittedName>
        <fullName evidence="3">Sugar phosphate isomerase/epimerase</fullName>
    </submittedName>
</protein>
<dbReference type="GO" id="GO:0016853">
    <property type="term" value="F:isomerase activity"/>
    <property type="evidence" value="ECO:0007669"/>
    <property type="project" value="UniProtKB-KW"/>
</dbReference>
<reference evidence="3" key="2">
    <citation type="submission" date="2020-02" db="EMBL/GenBank/DDBJ databases">
        <title>Unexpected conservation and global transmission of agrobacterial virulence plasmids.</title>
        <authorList>
            <person name="Weisberg A.J."/>
            <person name="Davis E.W. II"/>
            <person name="Tabima J.R."/>
            <person name="Belcher M.S."/>
            <person name="Miller M."/>
            <person name="Kuo C.-H."/>
            <person name="Loper J.E."/>
            <person name="Grunwald N.J."/>
            <person name="Putnam M.L."/>
            <person name="Chang J.H."/>
        </authorList>
    </citation>
    <scope>NUCLEOTIDE SEQUENCE</scope>
    <source>
        <strain evidence="3">W2/73</strain>
        <plasmid evidence="3">pW2_73_1</plasmid>
    </source>
</reference>
<evidence type="ECO:0000313" key="4">
    <source>
        <dbReference type="Proteomes" id="UP000663912"/>
    </source>
</evidence>
<feature type="domain" description="Xylose isomerase-like TIM barrel" evidence="1">
    <location>
        <begin position="22"/>
        <end position="309"/>
    </location>
</feature>
<dbReference type="SUPFAM" id="SSF51658">
    <property type="entry name" value="Xylose isomerase-like"/>
    <property type="match status" value="1"/>
</dbReference>
<proteinExistence type="predicted"/>
<dbReference type="KEGG" id="arui:G6M88_23235"/>
<gene>
    <name evidence="2" type="ORF">G6L72_24170</name>
    <name evidence="3" type="ORF">G6M88_23235</name>
</gene>
<dbReference type="Proteomes" id="UP000663912">
    <property type="component" value="Plasmid pW2_73_1"/>
</dbReference>
<dbReference type="Gene3D" id="3.20.20.150">
    <property type="entry name" value="Divalent-metal-dependent TIM barrel enzymes"/>
    <property type="match status" value="1"/>
</dbReference>
<name>A0AAE7UTE0_9HYPH</name>
<dbReference type="InterPro" id="IPR036237">
    <property type="entry name" value="Xyl_isomerase-like_sf"/>
</dbReference>
<evidence type="ECO:0000313" key="3">
    <source>
        <dbReference type="EMBL" id="QTG03371.1"/>
    </source>
</evidence>
<dbReference type="PANTHER" id="PTHR12110">
    <property type="entry name" value="HYDROXYPYRUVATE ISOMERASE"/>
    <property type="match status" value="1"/>
</dbReference>
<evidence type="ECO:0000313" key="2">
    <source>
        <dbReference type="EMBL" id="NTF39789.1"/>
    </source>
</evidence>
<dbReference type="AlphaFoldDB" id="A0AAE7UTE0"/>
<dbReference type="RefSeq" id="WP_065700935.1">
    <property type="nucleotide sequence ID" value="NZ_CP049208.1"/>
</dbReference>
<dbReference type="Proteomes" id="UP000822331">
    <property type="component" value="Unassembled WGS sequence"/>
</dbReference>
<dbReference type="PANTHER" id="PTHR12110:SF21">
    <property type="entry name" value="XYLOSE ISOMERASE-LIKE TIM BARREL DOMAIN-CONTAINING PROTEIN"/>
    <property type="match status" value="1"/>
</dbReference>
<accession>A0AAE7UTE0</accession>
<keyword evidence="3" id="KW-0614">Plasmid</keyword>
<dbReference type="InterPro" id="IPR013022">
    <property type="entry name" value="Xyl_isomerase-like_TIM-brl"/>
</dbReference>
<reference evidence="2 5" key="1">
    <citation type="journal article" date="2020" name="Science">
        <title>Unexpected conservation and global transmission of agrobacterial virulence plasmids.</title>
        <authorList>
            <person name="Weisberg A.J."/>
            <person name="Davis E.W. 2nd"/>
            <person name="Tabima J."/>
            <person name="Belcher M.S."/>
            <person name="Miller M."/>
            <person name="Kuo C.H."/>
            <person name="Loper J.E."/>
            <person name="Grunwald N.J."/>
            <person name="Putnam M.L."/>
            <person name="Chang J.H."/>
        </authorList>
    </citation>
    <scope>NUCLEOTIDE SEQUENCE [LARGE SCALE GENOMIC DNA]</scope>
    <source>
        <strain evidence="2 5">A19/93</strain>
    </source>
</reference>
<geneLocation type="plasmid" evidence="3 4">
    <name>pW2_73_1</name>
</geneLocation>